<sequence length="420" mass="47973">MDFLTASAVASLLGRGVADVFSAIKSEIKKDEDDRINKYISKMMQLNETSNRAFKEGKIDELITNYYKDSQNENILYKSISPLGHRCAYAHKKSWINLGIDLTHTHDFKYEGRYEKSLKSGLSIPELYIRLMALKSIGIKIWDSDLYTLDSFEINEKKIKVTMKLSTFYNHKFYSGRIQNECIEALQNYNFDINKIIELRAATLPIRTSHFKKLGNVFDFNSNLTPLGISVLVAFRRDDDYALIIQKRSHRVAVAPGTLAVVPTAIHQPTIDLNEELNPIVTLWREIYEELFGGEETINTSKNLIPKWYTKESTIMKEITTAGSSDVILTSCGINLLTGFFDFCILVVINSSAIWKNNWHKIKGNWELSDTVTPIISSRDKDTITKIVSMKEWSPSSRVAFEQGLIALKKKDKERVAEIE</sequence>
<evidence type="ECO:0000313" key="2">
    <source>
        <dbReference type="Proteomes" id="UP000425960"/>
    </source>
</evidence>
<dbReference type="RefSeq" id="WP_155324768.1">
    <property type="nucleotide sequence ID" value="NZ_AP021876.1"/>
</dbReference>
<proteinExistence type="predicted"/>
<gene>
    <name evidence="1" type="ORF">DSCO28_55980</name>
</gene>
<name>A0A5K7ZXQ5_9BACT</name>
<dbReference type="EMBL" id="AP021876">
    <property type="protein sequence ID" value="BBO85032.1"/>
    <property type="molecule type" value="Genomic_DNA"/>
</dbReference>
<protein>
    <recommendedName>
        <fullName evidence="3">Nudix hydrolase domain-containing protein</fullName>
    </recommendedName>
</protein>
<dbReference type="AlphaFoldDB" id="A0A5K7ZXQ5"/>
<dbReference type="KEGG" id="dov:DSCO28_55980"/>
<reference evidence="1 2" key="1">
    <citation type="submission" date="2019-11" db="EMBL/GenBank/DDBJ databases">
        <title>Comparative genomics of hydrocarbon-degrading Desulfosarcina strains.</title>
        <authorList>
            <person name="Watanabe M."/>
            <person name="Kojima H."/>
            <person name="Fukui M."/>
        </authorList>
    </citation>
    <scope>NUCLEOTIDE SEQUENCE [LARGE SCALE GENOMIC DNA]</scope>
    <source>
        <strain evidence="1 2">28bB2T</strain>
    </source>
</reference>
<dbReference type="Proteomes" id="UP000425960">
    <property type="component" value="Chromosome"/>
</dbReference>
<evidence type="ECO:0008006" key="3">
    <source>
        <dbReference type="Google" id="ProtNLM"/>
    </source>
</evidence>
<accession>A0A5K7ZXQ5</accession>
<organism evidence="1 2">
    <name type="scientific">Desulfosarcina ovata subsp. sediminis</name>
    <dbReference type="NCBI Taxonomy" id="885957"/>
    <lineage>
        <taxon>Bacteria</taxon>
        <taxon>Pseudomonadati</taxon>
        <taxon>Thermodesulfobacteriota</taxon>
        <taxon>Desulfobacteria</taxon>
        <taxon>Desulfobacterales</taxon>
        <taxon>Desulfosarcinaceae</taxon>
        <taxon>Desulfosarcina</taxon>
    </lineage>
</organism>
<evidence type="ECO:0000313" key="1">
    <source>
        <dbReference type="EMBL" id="BBO85032.1"/>
    </source>
</evidence>